<dbReference type="Proteomes" id="UP000823824">
    <property type="component" value="Unassembled WGS sequence"/>
</dbReference>
<keyword evidence="3" id="KW-0520">NAD</keyword>
<dbReference type="InterPro" id="IPR029753">
    <property type="entry name" value="D-isomer_DH_CS"/>
</dbReference>
<dbReference type="Gene3D" id="3.40.50.720">
    <property type="entry name" value="NAD(P)-binding Rossmann-like Domain"/>
    <property type="match status" value="2"/>
</dbReference>
<dbReference type="PANTHER" id="PTHR43026:SF1">
    <property type="entry name" value="2-HYDROXYACID DEHYDROGENASE HOMOLOG 1-RELATED"/>
    <property type="match status" value="1"/>
</dbReference>
<accession>A0A9D2LK84</accession>
<comment type="caution">
    <text evidence="5">The sequence shown here is derived from an EMBL/GenBank/DDBJ whole genome shotgun (WGS) entry which is preliminary data.</text>
</comment>
<evidence type="ECO:0000259" key="4">
    <source>
        <dbReference type="Pfam" id="PF02826"/>
    </source>
</evidence>
<evidence type="ECO:0000313" key="6">
    <source>
        <dbReference type="Proteomes" id="UP000823824"/>
    </source>
</evidence>
<dbReference type="InterPro" id="IPR058205">
    <property type="entry name" value="D-LDH-like"/>
</dbReference>
<dbReference type="InterPro" id="IPR006140">
    <property type="entry name" value="D-isomer_DH_NAD-bd"/>
</dbReference>
<dbReference type="PROSITE" id="PS00065">
    <property type="entry name" value="D_2_HYDROXYACID_DH_1"/>
    <property type="match status" value="1"/>
</dbReference>
<dbReference type="AlphaFoldDB" id="A0A9D2LK84"/>
<keyword evidence="2" id="KW-0560">Oxidoreductase</keyword>
<dbReference type="GO" id="GO:0008720">
    <property type="term" value="F:D-lactate dehydrogenase (NAD+) activity"/>
    <property type="evidence" value="ECO:0007669"/>
    <property type="project" value="TreeGrafter"/>
</dbReference>
<dbReference type="SUPFAM" id="SSF51735">
    <property type="entry name" value="NAD(P)-binding Rossmann-fold domains"/>
    <property type="match status" value="1"/>
</dbReference>
<comment type="similarity">
    <text evidence="1">Belongs to the D-isomer specific 2-hydroxyacid dehydrogenase family.</text>
</comment>
<dbReference type="PANTHER" id="PTHR43026">
    <property type="entry name" value="2-HYDROXYACID DEHYDROGENASE HOMOLOG 1-RELATED"/>
    <property type="match status" value="1"/>
</dbReference>
<dbReference type="InterPro" id="IPR036291">
    <property type="entry name" value="NAD(P)-bd_dom_sf"/>
</dbReference>
<feature type="domain" description="D-isomer specific 2-hydroxyacid dehydrogenase NAD-binding" evidence="4">
    <location>
        <begin position="53"/>
        <end position="211"/>
    </location>
</feature>
<dbReference type="InterPro" id="IPR029752">
    <property type="entry name" value="D-isomer_DH_CS1"/>
</dbReference>
<protein>
    <recommendedName>
        <fullName evidence="4">D-isomer specific 2-hydroxyacid dehydrogenase NAD-binding domain-containing protein</fullName>
    </recommendedName>
</protein>
<dbReference type="EMBL" id="DWZJ01000069">
    <property type="protein sequence ID" value="HJB13645.1"/>
    <property type="molecule type" value="Genomic_DNA"/>
</dbReference>
<evidence type="ECO:0000256" key="2">
    <source>
        <dbReference type="ARBA" id="ARBA00023002"/>
    </source>
</evidence>
<sequence>MKICVYEARPDERGALERQAALHGVELTVTDQVPTLENTSLAAGCEGVSTLGQGREMKDLTVGIIGTGRIGVQVARNLSGFGCRLLAYDPRPNPAAEGLVTYVDLDALLTQSDVITLHMPLLDSNRHLINRDTIAKMRDGVVIINCSRGEMADIEALIEGIETGKIGALGMDTVEGDEGIIHADHRVDILSNRNWFYLHQFRNVIMTQHMAFYTDAAVASMVACGIGGICQMAAGEDCPTELTKSLP</sequence>
<dbReference type="PROSITE" id="PS00670">
    <property type="entry name" value="D_2_HYDROXYACID_DH_2"/>
    <property type="match status" value="1"/>
</dbReference>
<gene>
    <name evidence="5" type="ORF">H9787_08025</name>
</gene>
<proteinExistence type="inferred from homology"/>
<organism evidence="5 6">
    <name type="scientific">Candidatus Oscillibacter excrementigallinarum</name>
    <dbReference type="NCBI Taxonomy" id="2838716"/>
    <lineage>
        <taxon>Bacteria</taxon>
        <taxon>Bacillati</taxon>
        <taxon>Bacillota</taxon>
        <taxon>Clostridia</taxon>
        <taxon>Eubacteriales</taxon>
        <taxon>Oscillospiraceae</taxon>
        <taxon>Oscillibacter</taxon>
    </lineage>
</organism>
<evidence type="ECO:0000256" key="3">
    <source>
        <dbReference type="ARBA" id="ARBA00023027"/>
    </source>
</evidence>
<dbReference type="Pfam" id="PF02826">
    <property type="entry name" value="2-Hacid_dh_C"/>
    <property type="match status" value="1"/>
</dbReference>
<reference evidence="5" key="1">
    <citation type="journal article" date="2021" name="PeerJ">
        <title>Extensive microbial diversity within the chicken gut microbiome revealed by metagenomics and culture.</title>
        <authorList>
            <person name="Gilroy R."/>
            <person name="Ravi A."/>
            <person name="Getino M."/>
            <person name="Pursley I."/>
            <person name="Horton D.L."/>
            <person name="Alikhan N.F."/>
            <person name="Baker D."/>
            <person name="Gharbi K."/>
            <person name="Hall N."/>
            <person name="Watson M."/>
            <person name="Adriaenssens E.M."/>
            <person name="Foster-Nyarko E."/>
            <person name="Jarju S."/>
            <person name="Secka A."/>
            <person name="Antonio M."/>
            <person name="Oren A."/>
            <person name="Chaudhuri R.R."/>
            <person name="La Ragione R."/>
            <person name="Hildebrand F."/>
            <person name="Pallen M.J."/>
        </authorList>
    </citation>
    <scope>NUCLEOTIDE SEQUENCE</scope>
    <source>
        <strain evidence="5">ChiBcec18-1249</strain>
    </source>
</reference>
<reference evidence="5" key="2">
    <citation type="submission" date="2021-04" db="EMBL/GenBank/DDBJ databases">
        <authorList>
            <person name="Gilroy R."/>
        </authorList>
    </citation>
    <scope>NUCLEOTIDE SEQUENCE</scope>
    <source>
        <strain evidence="5">ChiBcec18-1249</strain>
    </source>
</reference>
<name>A0A9D2LK84_9FIRM</name>
<dbReference type="GO" id="GO:0051287">
    <property type="term" value="F:NAD binding"/>
    <property type="evidence" value="ECO:0007669"/>
    <property type="project" value="InterPro"/>
</dbReference>
<evidence type="ECO:0000256" key="1">
    <source>
        <dbReference type="ARBA" id="ARBA00005854"/>
    </source>
</evidence>
<evidence type="ECO:0000313" key="5">
    <source>
        <dbReference type="EMBL" id="HJB13645.1"/>
    </source>
</evidence>